<sequence length="132" mass="15546">MFLHVPLSILMVQSLSAWLGDARLYDSLFALLIAGFTYFSARINKKVERIGEHVEQTREQVTNNHTVNFREEMTEMNESLKASIEEIRRESAKRDALADERANYLMGQMNEINRRLTSFIYDESDNRRKEKR</sequence>
<organism evidence="2">
    <name type="scientific">Phage sp. ctesc4</name>
    <dbReference type="NCBI Taxonomy" id="2828008"/>
    <lineage>
        <taxon>Viruses</taxon>
    </lineage>
</organism>
<name>A0A8S5TD59_9VIRU</name>
<proteinExistence type="predicted"/>
<protein>
    <submittedName>
        <fullName evidence="2">Uncharacterized protein</fullName>
    </submittedName>
</protein>
<evidence type="ECO:0000256" key="1">
    <source>
        <dbReference type="SAM" id="Coils"/>
    </source>
</evidence>
<keyword evidence="1" id="KW-0175">Coiled coil</keyword>
<accession>A0A8S5TD59</accession>
<reference evidence="2" key="1">
    <citation type="journal article" date="2021" name="Proc. Natl. Acad. Sci. U.S.A.">
        <title>A Catalog of Tens of Thousands of Viruses from Human Metagenomes Reveals Hidden Associations with Chronic Diseases.</title>
        <authorList>
            <person name="Tisza M.J."/>
            <person name="Buck C.B."/>
        </authorList>
    </citation>
    <scope>NUCLEOTIDE SEQUENCE</scope>
    <source>
        <strain evidence="2">Ctesc4</strain>
    </source>
</reference>
<dbReference type="EMBL" id="BK032802">
    <property type="protein sequence ID" value="DAF61072.1"/>
    <property type="molecule type" value="Genomic_DNA"/>
</dbReference>
<feature type="coiled-coil region" evidence="1">
    <location>
        <begin position="70"/>
        <end position="100"/>
    </location>
</feature>
<evidence type="ECO:0000313" key="2">
    <source>
        <dbReference type="EMBL" id="DAF61072.1"/>
    </source>
</evidence>